<dbReference type="InterPro" id="IPR029055">
    <property type="entry name" value="Ntn_hydrolases_N"/>
</dbReference>
<dbReference type="InterPro" id="IPR052373">
    <property type="entry name" value="Gamma-glu_amide_hydrolase"/>
</dbReference>
<proteinExistence type="predicted"/>
<dbReference type="PANTHER" id="PTHR43187:SF1">
    <property type="entry name" value="GLUTAMINE AMIDOTRANSFERASE DUG3-RELATED"/>
    <property type="match status" value="1"/>
</dbReference>
<dbReference type="AlphaFoldDB" id="A0A364LLI3"/>
<dbReference type="InterPro" id="IPR026869">
    <property type="entry name" value="EgtC-like"/>
</dbReference>
<sequence>MCRVLIYLGQQETPIYDLLYGPDNSLAHQSYAPQLMHHIQNLAGLGFCAWSSNSYNDSEPFYYKTTQLPFFDKNLHRLSKKISASCFLGHVRGVAYSTDETVSEQNVHPFKLDNTQLALAHNGTLEHISVMKQVLTQRIRPDVFSQIRGTTDSEWIYALFLSQLKDYTADVSLDEAWESLIETLRILREVRQLCKIELASPVNLFVTNGKYLIVTRFVYDFGRNTRQVQKAFLEYHSLWVTFGEQYGVYDGVYKMHGFNKRNNILFASEPLTNDRTTWIELPEYSITKAWIENGEVIFRTHDLLV</sequence>
<dbReference type="InterPro" id="IPR017932">
    <property type="entry name" value="GATase_2_dom"/>
</dbReference>
<dbReference type="Proteomes" id="UP000249458">
    <property type="component" value="Unassembled WGS sequence"/>
</dbReference>
<dbReference type="Pfam" id="PF13230">
    <property type="entry name" value="GATase_4"/>
    <property type="match status" value="1"/>
</dbReference>
<dbReference type="Gene3D" id="3.60.20.10">
    <property type="entry name" value="Glutamine Phosphoribosylpyrophosphate, subunit 1, domain 1"/>
    <property type="match status" value="1"/>
</dbReference>
<gene>
    <name evidence="3" type="ORF">B1207_05330</name>
</gene>
<dbReference type="PROSITE" id="PS51278">
    <property type="entry name" value="GATASE_TYPE_2"/>
    <property type="match status" value="1"/>
</dbReference>
<protein>
    <recommendedName>
        <fullName evidence="2">Glutamine amidotransferase type-2 domain-containing protein</fullName>
    </recommendedName>
</protein>
<evidence type="ECO:0000256" key="1">
    <source>
        <dbReference type="ARBA" id="ARBA00022962"/>
    </source>
</evidence>
<name>A0A364LLI3_9GAMM</name>
<feature type="domain" description="Glutamine amidotransferase type-2" evidence="2">
    <location>
        <begin position="2"/>
        <end position="302"/>
    </location>
</feature>
<reference evidence="3 4" key="1">
    <citation type="submission" date="2017-02" db="EMBL/GenBank/DDBJ databases">
        <title>Legionella quilivanii strain from human: case report and whole genome sequencing analysis.</title>
        <authorList>
            <person name="Lalancette C."/>
            <person name="Leduc J.-M."/>
            <person name="Levesque S."/>
            <person name="Fournier E."/>
            <person name="Saoud J."/>
            <person name="Faucher S.P."/>
            <person name="Bernard K."/>
            <person name="Martineau C."/>
            <person name="Longtin J."/>
        </authorList>
    </citation>
    <scope>NUCLEOTIDE SEQUENCE [LARGE SCALE GENOMIC DNA]</scope>
    <source>
        <strain evidence="3 4">ID143958</strain>
    </source>
</reference>
<dbReference type="PANTHER" id="PTHR43187">
    <property type="entry name" value="GLUTAMINE AMIDOTRANSFERASE DUG3-RELATED"/>
    <property type="match status" value="1"/>
</dbReference>
<dbReference type="RefSeq" id="WP_112218952.1">
    <property type="nucleotide sequence ID" value="NZ_MVJN01000003.1"/>
</dbReference>
<evidence type="ECO:0000313" key="4">
    <source>
        <dbReference type="Proteomes" id="UP000249458"/>
    </source>
</evidence>
<evidence type="ECO:0000313" key="3">
    <source>
        <dbReference type="EMBL" id="RAP37595.1"/>
    </source>
</evidence>
<comment type="caution">
    <text evidence="3">The sequence shown here is derived from an EMBL/GenBank/DDBJ whole genome shotgun (WGS) entry which is preliminary data.</text>
</comment>
<keyword evidence="1" id="KW-0315">Glutamine amidotransferase</keyword>
<accession>A0A364LLI3</accession>
<organism evidence="3 4">
    <name type="scientific">Legionella quinlivanii</name>
    <dbReference type="NCBI Taxonomy" id="45073"/>
    <lineage>
        <taxon>Bacteria</taxon>
        <taxon>Pseudomonadati</taxon>
        <taxon>Pseudomonadota</taxon>
        <taxon>Gammaproteobacteria</taxon>
        <taxon>Legionellales</taxon>
        <taxon>Legionellaceae</taxon>
        <taxon>Legionella</taxon>
    </lineage>
</organism>
<dbReference type="EMBL" id="MVJN01000003">
    <property type="protein sequence ID" value="RAP37595.1"/>
    <property type="molecule type" value="Genomic_DNA"/>
</dbReference>
<dbReference type="CDD" id="cd01908">
    <property type="entry name" value="YafJ"/>
    <property type="match status" value="1"/>
</dbReference>
<evidence type="ECO:0000259" key="2">
    <source>
        <dbReference type="PROSITE" id="PS51278"/>
    </source>
</evidence>
<dbReference type="SUPFAM" id="SSF56235">
    <property type="entry name" value="N-terminal nucleophile aminohydrolases (Ntn hydrolases)"/>
    <property type="match status" value="1"/>
</dbReference>